<dbReference type="NCBIfam" id="TIGR01180">
    <property type="entry name" value="aman2_put"/>
    <property type="match status" value="1"/>
</dbReference>
<organism evidence="7 8">
    <name type="scientific">Algoriphagus aquimarinus</name>
    <dbReference type="NCBI Taxonomy" id="237018"/>
    <lineage>
        <taxon>Bacteria</taxon>
        <taxon>Pseudomonadati</taxon>
        <taxon>Bacteroidota</taxon>
        <taxon>Cytophagia</taxon>
        <taxon>Cytophagales</taxon>
        <taxon>Cyclobacteriaceae</taxon>
        <taxon>Algoriphagus</taxon>
    </lineage>
</organism>
<keyword evidence="3" id="KW-0106">Calcium</keyword>
<comment type="subunit">
    <text evidence="2">Monomer.</text>
</comment>
<dbReference type="InterPro" id="IPR050883">
    <property type="entry name" value="PNGase"/>
</dbReference>
<dbReference type="STRING" id="237018.SAMN04489723_11081"/>
<dbReference type="AlphaFoldDB" id="A0A1I1B5F5"/>
<dbReference type="Gene3D" id="1.20.1050.60">
    <property type="entry name" value="alpha-1,2-mannosidase"/>
    <property type="match status" value="1"/>
</dbReference>
<dbReference type="GO" id="GO:0005975">
    <property type="term" value="P:carbohydrate metabolic process"/>
    <property type="evidence" value="ECO:0007669"/>
    <property type="project" value="InterPro"/>
</dbReference>
<feature type="domain" description="Glycosyl hydrolase family 92 N-terminal" evidence="6">
    <location>
        <begin position="30"/>
        <end position="255"/>
    </location>
</feature>
<dbReference type="Gene3D" id="2.70.98.10">
    <property type="match status" value="1"/>
</dbReference>
<evidence type="ECO:0000256" key="3">
    <source>
        <dbReference type="ARBA" id="ARBA00022837"/>
    </source>
</evidence>
<protein>
    <submittedName>
        <fullName evidence="7">Alpha-1,2-mannosidase, putative</fullName>
    </submittedName>
</protein>
<dbReference type="GO" id="GO:0000224">
    <property type="term" value="F:peptide-N4-(N-acetyl-beta-glucosaminyl)asparagine amidase activity"/>
    <property type="evidence" value="ECO:0007669"/>
    <property type="project" value="TreeGrafter"/>
</dbReference>
<feature type="domain" description="Glycosyl hydrolase family 92" evidence="5">
    <location>
        <begin position="261"/>
        <end position="767"/>
    </location>
</feature>
<dbReference type="Gene3D" id="3.30.2080.10">
    <property type="entry name" value="GH92 mannosidase domain"/>
    <property type="match status" value="1"/>
</dbReference>
<dbReference type="Gene3D" id="1.20.1610.10">
    <property type="entry name" value="alpha-1,2-mannosidases domains"/>
    <property type="match status" value="1"/>
</dbReference>
<evidence type="ECO:0000256" key="2">
    <source>
        <dbReference type="ARBA" id="ARBA00011245"/>
    </source>
</evidence>
<dbReference type="PANTHER" id="PTHR12143:SF39">
    <property type="entry name" value="SECRETED PROTEIN"/>
    <property type="match status" value="1"/>
</dbReference>
<dbReference type="InterPro" id="IPR014718">
    <property type="entry name" value="GH-type_carb-bd"/>
</dbReference>
<comment type="cofactor">
    <cofactor evidence="1">
        <name>Ca(2+)</name>
        <dbReference type="ChEBI" id="CHEBI:29108"/>
    </cofactor>
</comment>
<accession>A0A1I1B5F5</accession>
<evidence type="ECO:0000259" key="6">
    <source>
        <dbReference type="Pfam" id="PF17678"/>
    </source>
</evidence>
<dbReference type="SUPFAM" id="SSF48208">
    <property type="entry name" value="Six-hairpin glycosidases"/>
    <property type="match status" value="1"/>
</dbReference>
<dbReference type="InterPro" id="IPR008928">
    <property type="entry name" value="6-hairpin_glycosidase_sf"/>
</dbReference>
<reference evidence="7 8" key="1">
    <citation type="submission" date="2016-10" db="EMBL/GenBank/DDBJ databases">
        <authorList>
            <person name="de Groot N.N."/>
        </authorList>
    </citation>
    <scope>NUCLEOTIDE SEQUENCE [LARGE SCALE GENOMIC DNA]</scope>
    <source>
        <strain evidence="7 8">DSM 23399</strain>
    </source>
</reference>
<dbReference type="RefSeq" id="WP_245786880.1">
    <property type="nucleotide sequence ID" value="NZ_FOKK01000010.1"/>
</dbReference>
<name>A0A1I1B5F5_9BACT</name>
<evidence type="ECO:0000313" key="8">
    <source>
        <dbReference type="Proteomes" id="UP000198790"/>
    </source>
</evidence>
<dbReference type="InterPro" id="IPR041371">
    <property type="entry name" value="GH92_N"/>
</dbReference>
<dbReference type="GO" id="GO:0030246">
    <property type="term" value="F:carbohydrate binding"/>
    <property type="evidence" value="ECO:0007669"/>
    <property type="project" value="InterPro"/>
</dbReference>
<dbReference type="InterPro" id="IPR005887">
    <property type="entry name" value="GH92_a_mannosidase_put"/>
</dbReference>
<proteinExistence type="predicted"/>
<evidence type="ECO:0000256" key="1">
    <source>
        <dbReference type="ARBA" id="ARBA00001913"/>
    </source>
</evidence>
<dbReference type="Pfam" id="PF07971">
    <property type="entry name" value="Glyco_hydro_92"/>
    <property type="match status" value="1"/>
</dbReference>
<dbReference type="InterPro" id="IPR012939">
    <property type="entry name" value="Glyco_hydro_92"/>
</dbReference>
<evidence type="ECO:0000256" key="4">
    <source>
        <dbReference type="SAM" id="SignalP"/>
    </source>
</evidence>
<dbReference type="PANTHER" id="PTHR12143">
    <property type="entry name" value="PEPTIDE N-GLYCANASE PNGASE -RELATED"/>
    <property type="match status" value="1"/>
</dbReference>
<dbReference type="GO" id="GO:0005829">
    <property type="term" value="C:cytosol"/>
    <property type="evidence" value="ECO:0007669"/>
    <property type="project" value="TreeGrafter"/>
</dbReference>
<feature type="chain" id="PRO_5011435240" evidence="4">
    <location>
        <begin position="22"/>
        <end position="771"/>
    </location>
</feature>
<dbReference type="Pfam" id="PF17678">
    <property type="entry name" value="Glyco_hydro_92N"/>
    <property type="match status" value="1"/>
</dbReference>
<keyword evidence="4" id="KW-0732">Signal</keyword>
<dbReference type="Proteomes" id="UP000198790">
    <property type="component" value="Unassembled WGS sequence"/>
</dbReference>
<feature type="signal peptide" evidence="4">
    <location>
        <begin position="1"/>
        <end position="21"/>
    </location>
</feature>
<evidence type="ECO:0000313" key="7">
    <source>
        <dbReference type="EMBL" id="SFB43830.1"/>
    </source>
</evidence>
<dbReference type="GO" id="GO:0006516">
    <property type="term" value="P:glycoprotein catabolic process"/>
    <property type="evidence" value="ECO:0007669"/>
    <property type="project" value="TreeGrafter"/>
</dbReference>
<evidence type="ECO:0000259" key="5">
    <source>
        <dbReference type="Pfam" id="PF07971"/>
    </source>
</evidence>
<keyword evidence="8" id="KW-1185">Reference proteome</keyword>
<dbReference type="EMBL" id="FOKK01000010">
    <property type="protein sequence ID" value="SFB43830.1"/>
    <property type="molecule type" value="Genomic_DNA"/>
</dbReference>
<gene>
    <name evidence="7" type="ORF">SAMN04489723_11081</name>
</gene>
<sequence length="771" mass="86223">MMIRQLCLTLFFLQISLVAFAQTKDTPADLVNPYVDSKNSRWFFFNTATRPFGMVNLSPDTDTGGAWGSGYRYESDSIKGLSHVHAWQLSALSVLPVSDVTLEGERNFASPFSHETEIVKPGYHQLILDRYGIKVELTSTLRTGFHRYTFPKNGTQQVMIRLGGMLGPSNIIDGELTQVNKTTLQGHLINGSTIRRPNDTPVFFAIKLNREISEISGWSEDGVTSTLSEIKGKDSGALLTFDSNKEELLMKVGISYVSAAQAMLNLDTELAHWDFEKTKKESFDEWNSYLGRIKVEGATEKDRRRFYTDLFHALQGRRTISDVNGKYADLTSGTHLTKQIPVDDAGKPKFRHFNSDSFWGAQWTINTLWHLVYPEITEEFVNSMLRYYVDGGLIPRGPSGGNYTYVMTGASSTPFIVSAYQKGIRGFDVELAYEGLKKNHRPGGIMDKAGYEHKTSQGGGLSYYLKNGYVPSPNPEGTRFGFHQGGPSLTMDYAYQDWTLAQLAKALGDGAGEQEFLKRSGNYKNTFDTESGWMRPRDAEGNWKTPFDAYEYGVGFNEANGSQNTWFVPHDLEGLAELMGGKEKAIERLNISFQEAEKLGFTSGTSHSQETHPEYRRVPINYGNQPSIQTAFVFHKLGRPDLTQYWSRAVVKRVYSDLSPENGYNGDEDQGLMGSLAVLMKIGLFQMNGGTEADPAYQIGSPIFDKITIELNPKYYSGKEFIIKAEANNPSNVYVKSANWKNQVLDHLELSHSQITGGGELKLEMSDTGVK</sequence>